<dbReference type="Gene3D" id="3.40.50.300">
    <property type="entry name" value="P-loop containing nucleotide triphosphate hydrolases"/>
    <property type="match status" value="1"/>
</dbReference>
<dbReference type="GO" id="GO:0005737">
    <property type="term" value="C:cytoplasm"/>
    <property type="evidence" value="ECO:0007669"/>
    <property type="project" value="UniProtKB-SubCell"/>
</dbReference>
<dbReference type="PIRSF" id="PIRSF006230">
    <property type="entry name" value="MG442"/>
    <property type="match status" value="1"/>
</dbReference>
<dbReference type="GO" id="GO:0005525">
    <property type="term" value="F:GTP binding"/>
    <property type="evidence" value="ECO:0007669"/>
    <property type="project" value="UniProtKB-KW"/>
</dbReference>
<reference evidence="7" key="2">
    <citation type="submission" date="2021-04" db="EMBL/GenBank/DDBJ databases">
        <authorList>
            <person name="Gilroy R."/>
        </authorList>
    </citation>
    <scope>NUCLEOTIDE SEQUENCE</scope>
    <source>
        <strain evidence="7">12435</strain>
    </source>
</reference>
<accession>A0A9D1TRQ6</accession>
<organism evidence="7 8">
    <name type="scientific">Candidatus Protoclostridium stercorigallinarum</name>
    <dbReference type="NCBI Taxonomy" id="2838741"/>
    <lineage>
        <taxon>Bacteria</taxon>
        <taxon>Bacillati</taxon>
        <taxon>Bacillota</taxon>
        <taxon>Clostridia</taxon>
        <taxon>Candidatus Protoclostridium</taxon>
    </lineage>
</organism>
<feature type="binding site" evidence="5">
    <location>
        <begin position="129"/>
        <end position="134"/>
    </location>
    <ligand>
        <name>GTP</name>
        <dbReference type="ChEBI" id="CHEBI:37565"/>
    </ligand>
</feature>
<dbReference type="PANTHER" id="PTHR45782:SF4">
    <property type="entry name" value="MITOCHONDRIAL RIBOSOME-ASSOCIATED GTPASE 1"/>
    <property type="match status" value="1"/>
</dbReference>
<gene>
    <name evidence="7" type="primary">ylqF</name>
    <name evidence="7" type="ORF">H9892_06970</name>
</gene>
<dbReference type="SUPFAM" id="SSF52540">
    <property type="entry name" value="P-loop containing nucleoside triphosphate hydrolases"/>
    <property type="match status" value="1"/>
</dbReference>
<feature type="domain" description="G" evidence="6">
    <location>
        <begin position="122"/>
        <end position="177"/>
    </location>
</feature>
<dbReference type="Proteomes" id="UP000823990">
    <property type="component" value="Unassembled WGS sequence"/>
</dbReference>
<comment type="caution">
    <text evidence="7">The sequence shown here is derived from an EMBL/GenBank/DDBJ whole genome shotgun (WGS) entry which is preliminary data.</text>
</comment>
<dbReference type="GO" id="GO:0003924">
    <property type="term" value="F:GTPase activity"/>
    <property type="evidence" value="ECO:0007669"/>
    <property type="project" value="TreeGrafter"/>
</dbReference>
<name>A0A9D1TRQ6_9FIRM</name>
<dbReference type="PANTHER" id="PTHR45782">
    <property type="entry name" value="MITOCHONDRIAL RIBOSOME-ASSOCIATED GTPASE 1"/>
    <property type="match status" value="1"/>
</dbReference>
<keyword evidence="4" id="KW-0963">Cytoplasm</keyword>
<evidence type="ECO:0000256" key="5">
    <source>
        <dbReference type="PIRSR" id="PIRSR006230-1"/>
    </source>
</evidence>
<evidence type="ECO:0000256" key="4">
    <source>
        <dbReference type="PIRNR" id="PIRNR006230"/>
    </source>
</evidence>
<evidence type="ECO:0000256" key="2">
    <source>
        <dbReference type="ARBA" id="ARBA00022741"/>
    </source>
</evidence>
<dbReference type="InterPro" id="IPR023179">
    <property type="entry name" value="GTP-bd_ortho_bundle_sf"/>
</dbReference>
<evidence type="ECO:0000313" key="7">
    <source>
        <dbReference type="EMBL" id="HIW03065.1"/>
    </source>
</evidence>
<comment type="subcellular location">
    <subcellularLocation>
        <location evidence="4">Cytoplasm</location>
    </subcellularLocation>
</comment>
<dbReference type="NCBIfam" id="TIGR03596">
    <property type="entry name" value="GTPase_YlqF"/>
    <property type="match status" value="1"/>
</dbReference>
<sequence>MIINWFPGHMNRSLREMEEKIRLVDAVVYVLDSRAPFSCINPELDRISEGKPVVYVLNKADLVEAADLSCWIARLSGSGKYALKLDSTATNASKVLAEKLREVCADKIAKKKARGINAVIRAMVIGVPNSGKSTLINNLCGKAKTLTGNKAGVTRGQQWVRVTPYLEVLDTPGTLYPKLDDRTVALDLAFIGSIRDEVLDMYGLAAELVKKLAPSGAIERRYGVVPSADEHETLTDIARARGFLVKGGETDDERAAYAVIDDFRKGRMGKIILEKA</sequence>
<evidence type="ECO:0000259" key="6">
    <source>
        <dbReference type="Pfam" id="PF01926"/>
    </source>
</evidence>
<dbReference type="EMBL" id="DXHS01000119">
    <property type="protein sequence ID" value="HIW03065.1"/>
    <property type="molecule type" value="Genomic_DNA"/>
</dbReference>
<keyword evidence="2 4" id="KW-0547">Nucleotide-binding</keyword>
<dbReference type="InterPro" id="IPR019991">
    <property type="entry name" value="GTP-bd_ribosome_bgen"/>
</dbReference>
<proteinExistence type="inferred from homology"/>
<evidence type="ECO:0000256" key="3">
    <source>
        <dbReference type="ARBA" id="ARBA00023134"/>
    </source>
</evidence>
<dbReference type="CDD" id="cd01856">
    <property type="entry name" value="YlqF"/>
    <property type="match status" value="1"/>
</dbReference>
<evidence type="ECO:0000313" key="8">
    <source>
        <dbReference type="Proteomes" id="UP000823990"/>
    </source>
</evidence>
<dbReference type="InterPro" id="IPR016478">
    <property type="entry name" value="GTPase_MTG1"/>
</dbReference>
<keyword evidence="3 4" id="KW-0342">GTP-binding</keyword>
<reference evidence="7" key="1">
    <citation type="journal article" date="2021" name="PeerJ">
        <title>Extensive microbial diversity within the chicken gut microbiome revealed by metagenomics and culture.</title>
        <authorList>
            <person name="Gilroy R."/>
            <person name="Ravi A."/>
            <person name="Getino M."/>
            <person name="Pursley I."/>
            <person name="Horton D.L."/>
            <person name="Alikhan N.F."/>
            <person name="Baker D."/>
            <person name="Gharbi K."/>
            <person name="Hall N."/>
            <person name="Watson M."/>
            <person name="Adriaenssens E.M."/>
            <person name="Foster-Nyarko E."/>
            <person name="Jarju S."/>
            <person name="Secka A."/>
            <person name="Antonio M."/>
            <person name="Oren A."/>
            <person name="Chaudhuri R.R."/>
            <person name="La Ragione R."/>
            <person name="Hildebrand F."/>
            <person name="Pallen M.J."/>
        </authorList>
    </citation>
    <scope>NUCLEOTIDE SEQUENCE</scope>
    <source>
        <strain evidence="7">12435</strain>
    </source>
</reference>
<comment type="similarity">
    <text evidence="4">Belongs to the TRAFAC class YlqF/YawG GTPase family. MTG1 subfamily.</text>
</comment>
<comment type="function">
    <text evidence="4">Required for a late step of 50S ribosomal subunit assembly. Has GTPase activity.</text>
</comment>
<protein>
    <recommendedName>
        <fullName evidence="1 4">Ribosome biogenesis GTPase A</fullName>
    </recommendedName>
</protein>
<dbReference type="Gene3D" id="1.10.1580.10">
    <property type="match status" value="1"/>
</dbReference>
<feature type="binding site" evidence="5">
    <location>
        <begin position="58"/>
        <end position="61"/>
    </location>
    <ligand>
        <name>GTP</name>
        <dbReference type="ChEBI" id="CHEBI:37565"/>
    </ligand>
</feature>
<dbReference type="InterPro" id="IPR027417">
    <property type="entry name" value="P-loop_NTPase"/>
</dbReference>
<dbReference type="InterPro" id="IPR006073">
    <property type="entry name" value="GTP-bd"/>
</dbReference>
<dbReference type="Pfam" id="PF01926">
    <property type="entry name" value="MMR_HSR1"/>
    <property type="match status" value="1"/>
</dbReference>
<dbReference type="AlphaFoldDB" id="A0A9D1TRQ6"/>
<evidence type="ECO:0000256" key="1">
    <source>
        <dbReference type="ARBA" id="ARBA00014898"/>
    </source>
</evidence>
<dbReference type="GO" id="GO:0006412">
    <property type="term" value="P:translation"/>
    <property type="evidence" value="ECO:0007669"/>
    <property type="project" value="TreeGrafter"/>
</dbReference>
<feature type="binding site" evidence="5">
    <location>
        <position position="173"/>
    </location>
    <ligand>
        <name>GTP</name>
        <dbReference type="ChEBI" id="CHEBI:37565"/>
    </ligand>
</feature>